<name>A0A1W1CP30_9ZZZZ</name>
<evidence type="ECO:0000313" key="1">
    <source>
        <dbReference type="EMBL" id="SFV67463.1"/>
    </source>
</evidence>
<reference evidence="1" key="1">
    <citation type="submission" date="2016-10" db="EMBL/GenBank/DDBJ databases">
        <authorList>
            <person name="de Groot N.N."/>
        </authorList>
    </citation>
    <scope>NUCLEOTIDE SEQUENCE</scope>
</reference>
<accession>A0A1W1CP30</accession>
<protein>
    <recommendedName>
        <fullName evidence="2">Outer membrane protein beta-barrel domain-containing protein</fullName>
    </recommendedName>
</protein>
<organism evidence="1">
    <name type="scientific">hydrothermal vent metagenome</name>
    <dbReference type="NCBI Taxonomy" id="652676"/>
    <lineage>
        <taxon>unclassified sequences</taxon>
        <taxon>metagenomes</taxon>
        <taxon>ecological metagenomes</taxon>
    </lineage>
</organism>
<sequence>MKILFLLLFTLNLVAAQQYSLRVASAVSTDYAFGQIITGNIGKFQSHSSVYALDGGYLLKSATDSLPFDFYLKSGLAYFEQNPSHSPVYEMTLYIKAYYNIDFLNNRVRVGFGEGGSYTTGILDVERADATLHNDNTSNYLNYLDVSLDFDLAKLIHTNAFNECYLGLLIKHRSGIFGLVNNVRHGGSNHVGFYIEKNF</sequence>
<evidence type="ECO:0008006" key="2">
    <source>
        <dbReference type="Google" id="ProtNLM"/>
    </source>
</evidence>
<gene>
    <name evidence="1" type="ORF">MNB_SM-5-370</name>
</gene>
<dbReference type="EMBL" id="FPHH01000101">
    <property type="protein sequence ID" value="SFV67463.1"/>
    <property type="molecule type" value="Genomic_DNA"/>
</dbReference>
<dbReference type="AlphaFoldDB" id="A0A1W1CP30"/>
<proteinExistence type="predicted"/>